<dbReference type="InterPro" id="IPR036322">
    <property type="entry name" value="WD40_repeat_dom_sf"/>
</dbReference>
<dbReference type="PANTHER" id="PTHR16288">
    <property type="entry name" value="WD40 REPEAT PROTEIN 4"/>
    <property type="match status" value="1"/>
</dbReference>
<dbReference type="SUPFAM" id="SSF50978">
    <property type="entry name" value="WD40 repeat-like"/>
    <property type="match status" value="1"/>
</dbReference>
<evidence type="ECO:0000256" key="4">
    <source>
        <dbReference type="ARBA" id="ARBA00022737"/>
    </source>
</evidence>
<name>A0A1Z5TTN0_HORWE</name>
<dbReference type="VEuPathDB" id="FungiDB:BTJ68_00798"/>
<accession>A0A1Z5TTN0</accession>
<dbReference type="AlphaFoldDB" id="A0A1Z5TTN0"/>
<sequence>MNVDQLVNKPLRHPFQCLASVTKADQAGGEGDVYLLAACGPKLLSVNPRQGKIVSVWPADEADCEPATKHAQANVTSEGDPNDGERPAKKLKRGATPPSSGSIIQLTVSANQQHAVAVTDDKVIRVFNVNAHGALQELSQRTMPKRPCAIQVLPDNATIICGDKFGDVYSLPLIPSEPQDTADNSAGTQNEQQQPPPVEAKSTFKPTASNATVHTKRNRKALEAQQNQKNFSARKEPLKFEHKLLLGHVSMLTDVVFATHNVEGKERGFILTADRDEHVRISRGPPQSHVIEGFCLGHKDYVSKLCIIPGTDMLVSGGGDEELFIWRWSECKLLRKYDLAAALHRAVNRGAQNNGQSAVESAEAAKETVSRPTKQIDLHRVNVSGLWTVPFTKEGGSKENVLLVACEHVPALFAIPVNRLQLKQKTEMTIYSLENPPLAVTTVGNHVLVSTDARTNGDVPIVRAYQLRHPEGEIKSAVDFALDEEMTKRVQCLEAPSTEVGSSADDKTLDDLLYGVRNLRKRDAPIVPHGDGDGEDQAMGNGGSEGQPKHEEEA</sequence>
<dbReference type="GO" id="GO:0106004">
    <property type="term" value="P:tRNA (guanine-N7)-methylation"/>
    <property type="evidence" value="ECO:0007669"/>
    <property type="project" value="UniProtKB-UniRule"/>
</dbReference>
<dbReference type="OrthoDB" id="339900at2759"/>
<comment type="subcellular location">
    <subcellularLocation>
        <location evidence="1 6">Nucleus</location>
    </subcellularLocation>
</comment>
<protein>
    <submittedName>
        <fullName evidence="9">Uncharacterized protein</fullName>
    </submittedName>
</protein>
<dbReference type="InterPro" id="IPR028884">
    <property type="entry name" value="Trm82"/>
</dbReference>
<dbReference type="SMART" id="SM00320">
    <property type="entry name" value="WD40"/>
    <property type="match status" value="3"/>
</dbReference>
<reference evidence="9 10" key="1">
    <citation type="submission" date="2017-01" db="EMBL/GenBank/DDBJ databases">
        <title>The recent genome duplication of the halophilic yeast Hortaea werneckii: insights from long-read sequencing.</title>
        <authorList>
            <person name="Sinha S."/>
            <person name="Flibotte S."/>
            <person name="Neira M."/>
            <person name="Lenassi M."/>
            <person name="Gostincar C."/>
            <person name="Stajich J.E."/>
            <person name="Nislow C.E."/>
        </authorList>
    </citation>
    <scope>NUCLEOTIDE SEQUENCE [LARGE SCALE GENOMIC DNA]</scope>
    <source>
        <strain evidence="9 10">EXF-2000</strain>
    </source>
</reference>
<comment type="caution">
    <text evidence="9">The sequence shown here is derived from an EMBL/GenBank/DDBJ whole genome shotgun (WGS) entry which is preliminary data.</text>
</comment>
<comment type="similarity">
    <text evidence="6">Belongs to the WD repeat TRM82 family.</text>
</comment>
<dbReference type="STRING" id="1157616.A0A1Z5TTN0"/>
<keyword evidence="3 6" id="KW-0819">tRNA processing</keyword>
<feature type="repeat" description="WD" evidence="7">
    <location>
        <begin position="295"/>
        <end position="326"/>
    </location>
</feature>
<dbReference type="EMBL" id="MUNK01000004">
    <property type="protein sequence ID" value="OTA39392.1"/>
    <property type="molecule type" value="Genomic_DNA"/>
</dbReference>
<dbReference type="Gene3D" id="2.130.10.10">
    <property type="entry name" value="YVTN repeat-like/Quinoprotein amine dehydrogenase"/>
    <property type="match status" value="1"/>
</dbReference>
<dbReference type="InParanoid" id="A0A1Z5TTN0"/>
<dbReference type="InterPro" id="IPR015943">
    <property type="entry name" value="WD40/YVTN_repeat-like_dom_sf"/>
</dbReference>
<comment type="function">
    <text evidence="6">Required for the formation of N(7)-methylguanine at position 46 (m7G46) in tRNA. In the complex, it is required to stabilize and induce conformational changes of the catalytic subunit.</text>
</comment>
<evidence type="ECO:0000256" key="3">
    <source>
        <dbReference type="ARBA" id="ARBA00022694"/>
    </source>
</evidence>
<dbReference type="FunCoup" id="A0A1Z5TTN0">
    <property type="interactions" value="491"/>
</dbReference>
<evidence type="ECO:0000313" key="10">
    <source>
        <dbReference type="Proteomes" id="UP000194280"/>
    </source>
</evidence>
<feature type="region of interest" description="Disordered" evidence="8">
    <location>
        <begin position="352"/>
        <end position="371"/>
    </location>
</feature>
<feature type="compositionally biased region" description="Polar residues" evidence="8">
    <location>
        <begin position="178"/>
        <end position="193"/>
    </location>
</feature>
<evidence type="ECO:0000256" key="1">
    <source>
        <dbReference type="ARBA" id="ARBA00004123"/>
    </source>
</evidence>
<dbReference type="Proteomes" id="UP000194280">
    <property type="component" value="Unassembled WGS sequence"/>
</dbReference>
<dbReference type="HAMAP" id="MF_03056">
    <property type="entry name" value="TRM82"/>
    <property type="match status" value="1"/>
</dbReference>
<feature type="region of interest" description="Disordered" evidence="8">
    <location>
        <begin position="64"/>
        <end position="102"/>
    </location>
</feature>
<keyword evidence="5 6" id="KW-0539">Nucleus</keyword>
<feature type="region of interest" description="Disordered" evidence="8">
    <location>
        <begin position="521"/>
        <end position="554"/>
    </location>
</feature>
<feature type="compositionally biased region" description="Polar residues" evidence="8">
    <location>
        <begin position="204"/>
        <end position="213"/>
    </location>
</feature>
<dbReference type="UniPathway" id="UPA00989"/>
<dbReference type="PROSITE" id="PS50082">
    <property type="entry name" value="WD_REPEATS_2"/>
    <property type="match status" value="1"/>
</dbReference>
<dbReference type="PANTHER" id="PTHR16288:SF0">
    <property type="entry name" value="TRNA (GUANINE-N(7)-)-METHYLTRANSFERASE NON-CATALYTIC SUBUNIT WDR4"/>
    <property type="match status" value="1"/>
</dbReference>
<evidence type="ECO:0000313" key="9">
    <source>
        <dbReference type="EMBL" id="OTA39392.1"/>
    </source>
</evidence>
<evidence type="ECO:0000256" key="6">
    <source>
        <dbReference type="HAMAP-Rule" id="MF_03056"/>
    </source>
</evidence>
<gene>
    <name evidence="9" type="ORF">BTJ68_00798</name>
</gene>
<keyword evidence="4 6" id="KW-0677">Repeat</keyword>
<evidence type="ECO:0000256" key="7">
    <source>
        <dbReference type="PROSITE-ProRule" id="PRU00221"/>
    </source>
</evidence>
<keyword evidence="2 6" id="KW-0853">WD repeat</keyword>
<evidence type="ECO:0000256" key="2">
    <source>
        <dbReference type="ARBA" id="ARBA00022574"/>
    </source>
</evidence>
<dbReference type="GO" id="GO:0005634">
    <property type="term" value="C:nucleus"/>
    <property type="evidence" value="ECO:0007669"/>
    <property type="project" value="UniProtKB-SubCell"/>
</dbReference>
<dbReference type="GO" id="GO:0005829">
    <property type="term" value="C:cytosol"/>
    <property type="evidence" value="ECO:0007669"/>
    <property type="project" value="TreeGrafter"/>
</dbReference>
<feature type="region of interest" description="Disordered" evidence="8">
    <location>
        <begin position="172"/>
        <end position="214"/>
    </location>
</feature>
<dbReference type="InterPro" id="IPR001680">
    <property type="entry name" value="WD40_rpt"/>
</dbReference>
<evidence type="ECO:0000256" key="8">
    <source>
        <dbReference type="SAM" id="MobiDB-lite"/>
    </source>
</evidence>
<evidence type="ECO:0000256" key="5">
    <source>
        <dbReference type="ARBA" id="ARBA00023242"/>
    </source>
</evidence>
<proteinExistence type="inferred from homology"/>
<keyword evidence="10" id="KW-1185">Reference proteome</keyword>
<dbReference type="GO" id="GO:0043527">
    <property type="term" value="C:tRNA methyltransferase complex"/>
    <property type="evidence" value="ECO:0007669"/>
    <property type="project" value="TreeGrafter"/>
</dbReference>
<comment type="pathway">
    <text evidence="6">tRNA modification; N(7)-methylguanine-tRNA biosynthesis.</text>
</comment>
<organism evidence="9 10">
    <name type="scientific">Hortaea werneckii EXF-2000</name>
    <dbReference type="NCBI Taxonomy" id="1157616"/>
    <lineage>
        <taxon>Eukaryota</taxon>
        <taxon>Fungi</taxon>
        <taxon>Dikarya</taxon>
        <taxon>Ascomycota</taxon>
        <taxon>Pezizomycotina</taxon>
        <taxon>Dothideomycetes</taxon>
        <taxon>Dothideomycetidae</taxon>
        <taxon>Mycosphaerellales</taxon>
        <taxon>Teratosphaeriaceae</taxon>
        <taxon>Hortaea</taxon>
    </lineage>
</organism>